<dbReference type="RefSeq" id="WP_265721363.1">
    <property type="nucleotide sequence ID" value="NZ_JAPIVK010000010.1"/>
</dbReference>
<evidence type="ECO:0000256" key="1">
    <source>
        <dbReference type="SAM" id="SignalP"/>
    </source>
</evidence>
<dbReference type="InterPro" id="IPR036444">
    <property type="entry name" value="PLipase_A2_dom_sf"/>
</dbReference>
<comment type="caution">
    <text evidence="2">The sequence shown here is derived from an EMBL/GenBank/DDBJ whole genome shotgun (WGS) entry which is preliminary data.</text>
</comment>
<dbReference type="Proteomes" id="UP001597425">
    <property type="component" value="Unassembled WGS sequence"/>
</dbReference>
<feature type="signal peptide" evidence="1">
    <location>
        <begin position="1"/>
        <end position="22"/>
    </location>
</feature>
<organism evidence="2 3">
    <name type="scientific">Microbulbifer halophilus</name>
    <dbReference type="NCBI Taxonomy" id="453963"/>
    <lineage>
        <taxon>Bacteria</taxon>
        <taxon>Pseudomonadati</taxon>
        <taxon>Pseudomonadota</taxon>
        <taxon>Gammaproteobacteria</taxon>
        <taxon>Cellvibrionales</taxon>
        <taxon>Microbulbiferaceae</taxon>
        <taxon>Microbulbifer</taxon>
    </lineage>
</organism>
<gene>
    <name evidence="2" type="ORF">ACFSKX_14920</name>
</gene>
<proteinExistence type="predicted"/>
<name>A0ABW5EHI9_9GAMM</name>
<dbReference type="EMBL" id="JBHUJD010000021">
    <property type="protein sequence ID" value="MFD2311718.1"/>
    <property type="molecule type" value="Genomic_DNA"/>
</dbReference>
<evidence type="ECO:0000313" key="3">
    <source>
        <dbReference type="Proteomes" id="UP001597425"/>
    </source>
</evidence>
<feature type="chain" id="PRO_5046991382" evidence="1">
    <location>
        <begin position="23"/>
        <end position="141"/>
    </location>
</feature>
<keyword evidence="1" id="KW-0732">Signal</keyword>
<keyword evidence="3" id="KW-1185">Reference proteome</keyword>
<dbReference type="SUPFAM" id="SSF48619">
    <property type="entry name" value="Phospholipase A2, PLA2"/>
    <property type="match status" value="1"/>
</dbReference>
<accession>A0ABW5EHI9</accession>
<evidence type="ECO:0000313" key="2">
    <source>
        <dbReference type="EMBL" id="MFD2311718.1"/>
    </source>
</evidence>
<protein>
    <submittedName>
        <fullName evidence="2">FAD-binding oxidoreductase</fullName>
    </submittedName>
</protein>
<reference evidence="3" key="1">
    <citation type="journal article" date="2019" name="Int. J. Syst. Evol. Microbiol.">
        <title>The Global Catalogue of Microorganisms (GCM) 10K type strain sequencing project: providing services to taxonomists for standard genome sequencing and annotation.</title>
        <authorList>
            <consortium name="The Broad Institute Genomics Platform"/>
            <consortium name="The Broad Institute Genome Sequencing Center for Infectious Disease"/>
            <person name="Wu L."/>
            <person name="Ma J."/>
        </authorList>
    </citation>
    <scope>NUCLEOTIDE SEQUENCE [LARGE SCALE GENOMIC DNA]</scope>
    <source>
        <strain evidence="3">KCTC 12848</strain>
    </source>
</reference>
<sequence>MTALFRTPLLLAAALLALPAGAADLKPFTTDGCSAFPDGTAEERELWLDCCIAHDLAYWKGGTYAERLAADRELELCVADQGKPELGRLMRAGVRVGGSPFLPTSFRWGYGWNYPRFYGPLSENERARVEASLSADTTDAP</sequence>